<sequence length="210" mass="22885">MSYENHGVISMAARYEPLENSSLKCVVIGDTGSGKSALAHRIAAQEFKSESDPTLFDNFAATITVDGIPYHLSIFDTTGKHDMARLRALSYVKSDVVIVCFSVINLETFNNVKKFWVAELRHHLPRAPFLLVGTHTDVRYNTPDIQLTTDSFVSPGRGSDSALEIGAFTYLECSSLTGDGIDELCKEIVVAVSVKPTEISKKSTSCCAVS</sequence>
<evidence type="ECO:0000256" key="1">
    <source>
        <dbReference type="ARBA" id="ARBA00022741"/>
    </source>
</evidence>
<evidence type="ECO:0000313" key="3">
    <source>
        <dbReference type="EMBL" id="KAK3093059.1"/>
    </source>
</evidence>
<dbReference type="InterPro" id="IPR005225">
    <property type="entry name" value="Small_GTP-bd"/>
</dbReference>
<dbReference type="SMART" id="SM00175">
    <property type="entry name" value="RAB"/>
    <property type="match status" value="1"/>
</dbReference>
<organism evidence="3 4">
    <name type="scientific">Pinctada imbricata</name>
    <name type="common">Atlantic pearl-oyster</name>
    <name type="synonym">Pinctada martensii</name>
    <dbReference type="NCBI Taxonomy" id="66713"/>
    <lineage>
        <taxon>Eukaryota</taxon>
        <taxon>Metazoa</taxon>
        <taxon>Spiralia</taxon>
        <taxon>Lophotrochozoa</taxon>
        <taxon>Mollusca</taxon>
        <taxon>Bivalvia</taxon>
        <taxon>Autobranchia</taxon>
        <taxon>Pteriomorphia</taxon>
        <taxon>Pterioida</taxon>
        <taxon>Pterioidea</taxon>
        <taxon>Pteriidae</taxon>
        <taxon>Pinctada</taxon>
    </lineage>
</organism>
<dbReference type="PROSITE" id="PS51421">
    <property type="entry name" value="RAS"/>
    <property type="match status" value="1"/>
</dbReference>
<dbReference type="SMART" id="SM00173">
    <property type="entry name" value="RAS"/>
    <property type="match status" value="1"/>
</dbReference>
<dbReference type="InterPro" id="IPR003578">
    <property type="entry name" value="Small_GTPase_Rho"/>
</dbReference>
<dbReference type="SUPFAM" id="SSF52540">
    <property type="entry name" value="P-loop containing nucleoside triphosphate hydrolases"/>
    <property type="match status" value="1"/>
</dbReference>
<dbReference type="PROSITE" id="PS51419">
    <property type="entry name" value="RAB"/>
    <property type="match status" value="1"/>
</dbReference>
<gene>
    <name evidence="3" type="ORF">FSP39_010607</name>
</gene>
<accession>A0AA88Y3D6</accession>
<dbReference type="Gene3D" id="3.40.50.300">
    <property type="entry name" value="P-loop containing nucleotide triphosphate hydrolases"/>
    <property type="match status" value="1"/>
</dbReference>
<comment type="caution">
    <text evidence="3">The sequence shown here is derived from an EMBL/GenBank/DDBJ whole genome shotgun (WGS) entry which is preliminary data.</text>
</comment>
<dbReference type="GO" id="GO:0007264">
    <property type="term" value="P:small GTPase-mediated signal transduction"/>
    <property type="evidence" value="ECO:0007669"/>
    <property type="project" value="InterPro"/>
</dbReference>
<dbReference type="PRINTS" id="PR00449">
    <property type="entry name" value="RASTRNSFRMNG"/>
</dbReference>
<name>A0AA88Y3D6_PINIB</name>
<dbReference type="SMART" id="SM00174">
    <property type="entry name" value="RHO"/>
    <property type="match status" value="1"/>
</dbReference>
<dbReference type="InterPro" id="IPR001806">
    <property type="entry name" value="Small_GTPase"/>
</dbReference>
<dbReference type="AlphaFoldDB" id="A0AA88Y3D6"/>
<protein>
    <submittedName>
        <fullName evidence="3">Uncharacterized protein</fullName>
    </submittedName>
</protein>
<dbReference type="GO" id="GO:0005525">
    <property type="term" value="F:GTP binding"/>
    <property type="evidence" value="ECO:0007669"/>
    <property type="project" value="UniProtKB-KW"/>
</dbReference>
<keyword evidence="1" id="KW-0547">Nucleotide-binding</keyword>
<dbReference type="Pfam" id="PF00071">
    <property type="entry name" value="Ras"/>
    <property type="match status" value="1"/>
</dbReference>
<keyword evidence="4" id="KW-1185">Reference proteome</keyword>
<evidence type="ECO:0000256" key="2">
    <source>
        <dbReference type="ARBA" id="ARBA00023134"/>
    </source>
</evidence>
<reference evidence="3" key="1">
    <citation type="submission" date="2019-08" db="EMBL/GenBank/DDBJ databases">
        <title>The improved chromosome-level genome for the pearl oyster Pinctada fucata martensii using PacBio sequencing and Hi-C.</title>
        <authorList>
            <person name="Zheng Z."/>
        </authorList>
    </citation>
    <scope>NUCLEOTIDE SEQUENCE</scope>
    <source>
        <strain evidence="3">ZZ-2019</strain>
        <tissue evidence="3">Adductor muscle</tissue>
    </source>
</reference>
<dbReference type="GO" id="GO:0003924">
    <property type="term" value="F:GTPase activity"/>
    <property type="evidence" value="ECO:0007669"/>
    <property type="project" value="InterPro"/>
</dbReference>
<dbReference type="InterPro" id="IPR027417">
    <property type="entry name" value="P-loop_NTPase"/>
</dbReference>
<dbReference type="CDD" id="cd00157">
    <property type="entry name" value="Rho"/>
    <property type="match status" value="1"/>
</dbReference>
<keyword evidence="2" id="KW-0342">GTP-binding</keyword>
<dbReference type="EMBL" id="VSWD01000009">
    <property type="protein sequence ID" value="KAK3093059.1"/>
    <property type="molecule type" value="Genomic_DNA"/>
</dbReference>
<dbReference type="PANTHER" id="PTHR24072">
    <property type="entry name" value="RHO FAMILY GTPASE"/>
    <property type="match status" value="1"/>
</dbReference>
<dbReference type="PROSITE" id="PS51420">
    <property type="entry name" value="RHO"/>
    <property type="match status" value="1"/>
</dbReference>
<proteinExistence type="predicted"/>
<evidence type="ECO:0000313" key="4">
    <source>
        <dbReference type="Proteomes" id="UP001186944"/>
    </source>
</evidence>
<dbReference type="Proteomes" id="UP001186944">
    <property type="component" value="Unassembled WGS sequence"/>
</dbReference>
<dbReference type="NCBIfam" id="TIGR00231">
    <property type="entry name" value="small_GTP"/>
    <property type="match status" value="1"/>
</dbReference>